<accession>A0ABD3QSL0</accession>
<gene>
    <name evidence="1" type="ORF">HJC23_007638</name>
</gene>
<dbReference type="PANTHER" id="PTHR36978">
    <property type="entry name" value="P-LOOP CONTAINING NUCLEOTIDE TRIPHOSPHATE HYDROLASE"/>
    <property type="match status" value="1"/>
</dbReference>
<name>A0ABD3QSL0_9STRA</name>
<proteinExistence type="predicted"/>
<dbReference type="EMBL" id="JABMIG020000017">
    <property type="protein sequence ID" value="KAL3802861.1"/>
    <property type="molecule type" value="Genomic_DNA"/>
</dbReference>
<dbReference type="Gene3D" id="3.40.50.300">
    <property type="entry name" value="P-loop containing nucleotide triphosphate hydrolases"/>
    <property type="match status" value="1"/>
</dbReference>
<protein>
    <recommendedName>
        <fullName evidence="3">Sulfotransferase</fullName>
    </recommendedName>
</protein>
<reference evidence="1 2" key="1">
    <citation type="journal article" date="2020" name="G3 (Bethesda)">
        <title>Improved Reference Genome for Cyclotella cryptica CCMP332, a Model for Cell Wall Morphogenesis, Salinity Adaptation, and Lipid Production in Diatoms (Bacillariophyta).</title>
        <authorList>
            <person name="Roberts W.R."/>
            <person name="Downey K.M."/>
            <person name="Ruck E.C."/>
            <person name="Traller J.C."/>
            <person name="Alverson A.J."/>
        </authorList>
    </citation>
    <scope>NUCLEOTIDE SEQUENCE [LARGE SCALE GENOMIC DNA]</scope>
    <source>
        <strain evidence="1 2">CCMP332</strain>
    </source>
</reference>
<evidence type="ECO:0000313" key="2">
    <source>
        <dbReference type="Proteomes" id="UP001516023"/>
    </source>
</evidence>
<organism evidence="1 2">
    <name type="scientific">Cyclotella cryptica</name>
    <dbReference type="NCBI Taxonomy" id="29204"/>
    <lineage>
        <taxon>Eukaryota</taxon>
        <taxon>Sar</taxon>
        <taxon>Stramenopiles</taxon>
        <taxon>Ochrophyta</taxon>
        <taxon>Bacillariophyta</taxon>
        <taxon>Coscinodiscophyceae</taxon>
        <taxon>Thalassiosirophycidae</taxon>
        <taxon>Stephanodiscales</taxon>
        <taxon>Stephanodiscaceae</taxon>
        <taxon>Cyclotella</taxon>
    </lineage>
</organism>
<dbReference type="AlphaFoldDB" id="A0ABD3QSL0"/>
<keyword evidence="2" id="KW-1185">Reference proteome</keyword>
<evidence type="ECO:0008006" key="3">
    <source>
        <dbReference type="Google" id="ProtNLM"/>
    </source>
</evidence>
<comment type="caution">
    <text evidence="1">The sequence shown here is derived from an EMBL/GenBank/DDBJ whole genome shotgun (WGS) entry which is preliminary data.</text>
</comment>
<sequence length="350" mass="39894">MTRYNIVLTISFAAGVLLSDQLHRLTLLSAPALSRRQLHQADLEFLPLELIQQAMQARSNETMTTDSVSKDETEKPVNLSRKFPWSLPFVPQIQKSSIEFMVEINDLKQSKNISLPWHTSSPLPLPIISFNLPKSATLTSKEYFACGGLAASHTYAPWSQIRIGDCMRDNFVSRRNPFQGCDYHSKLNRTIEFYSDIGIQHGQSGRGCWYSSINDGGLEHIAKYYPNATIFMVLRNPSSWYKSVTKWGGGRLLHGWKKRCGFSGSLGNHTQADWEDFYRAHTEKIRQFALKNLHMTYVEVELELTNAGEIMEYYTGIRASCLQHCYPGRPRDPNVNLKTYQKCKPVSLST</sequence>
<dbReference type="Proteomes" id="UP001516023">
    <property type="component" value="Unassembled WGS sequence"/>
</dbReference>
<dbReference type="InterPro" id="IPR027417">
    <property type="entry name" value="P-loop_NTPase"/>
</dbReference>
<evidence type="ECO:0000313" key="1">
    <source>
        <dbReference type="EMBL" id="KAL3802861.1"/>
    </source>
</evidence>
<dbReference type="PANTHER" id="PTHR36978:SF4">
    <property type="entry name" value="P-LOOP CONTAINING NUCLEOSIDE TRIPHOSPHATE HYDROLASE PROTEIN"/>
    <property type="match status" value="1"/>
</dbReference>